<dbReference type="GO" id="GO:0005634">
    <property type="term" value="C:nucleus"/>
    <property type="evidence" value="ECO:0007669"/>
    <property type="project" value="TreeGrafter"/>
</dbReference>
<feature type="region of interest" description="Disordered" evidence="1">
    <location>
        <begin position="952"/>
        <end position="987"/>
    </location>
</feature>
<reference evidence="4" key="1">
    <citation type="journal article" date="2006" name="PLoS Biol.">
        <title>Macronuclear genome sequence of the ciliate Tetrahymena thermophila, a model eukaryote.</title>
        <authorList>
            <person name="Eisen J.A."/>
            <person name="Coyne R.S."/>
            <person name="Wu M."/>
            <person name="Wu D."/>
            <person name="Thiagarajan M."/>
            <person name="Wortman J.R."/>
            <person name="Badger J.H."/>
            <person name="Ren Q."/>
            <person name="Amedeo P."/>
            <person name="Jones K.M."/>
            <person name="Tallon L.J."/>
            <person name="Delcher A.L."/>
            <person name="Salzberg S.L."/>
            <person name="Silva J.C."/>
            <person name="Haas B.J."/>
            <person name="Majoros W.H."/>
            <person name="Farzad M."/>
            <person name="Carlton J.M."/>
            <person name="Smith R.K. Jr."/>
            <person name="Garg J."/>
            <person name="Pearlman R.E."/>
            <person name="Karrer K.M."/>
            <person name="Sun L."/>
            <person name="Manning G."/>
            <person name="Elde N.C."/>
            <person name="Turkewitz A.P."/>
            <person name="Asai D.J."/>
            <person name="Wilkes D.E."/>
            <person name="Wang Y."/>
            <person name="Cai H."/>
            <person name="Collins K."/>
            <person name="Stewart B.A."/>
            <person name="Lee S.R."/>
            <person name="Wilamowska K."/>
            <person name="Weinberg Z."/>
            <person name="Ruzzo W.L."/>
            <person name="Wloga D."/>
            <person name="Gaertig J."/>
            <person name="Frankel J."/>
            <person name="Tsao C.-C."/>
            <person name="Gorovsky M.A."/>
            <person name="Keeling P.J."/>
            <person name="Waller R.F."/>
            <person name="Patron N.J."/>
            <person name="Cherry J.M."/>
            <person name="Stover N.A."/>
            <person name="Krieger C.J."/>
            <person name="del Toro C."/>
            <person name="Ryder H.F."/>
            <person name="Williamson S.C."/>
            <person name="Barbeau R.A."/>
            <person name="Hamilton E.P."/>
            <person name="Orias E."/>
        </authorList>
    </citation>
    <scope>NUCLEOTIDE SEQUENCE [LARGE SCALE GENOMIC DNA]</scope>
    <source>
        <strain evidence="4">SB210</strain>
    </source>
</reference>
<evidence type="ECO:0000256" key="1">
    <source>
        <dbReference type="SAM" id="MobiDB-lite"/>
    </source>
</evidence>
<dbReference type="AlphaFoldDB" id="Q22SG7"/>
<sequence>MINKMCLNSFKKLDIFGSEITLNYNKESLFRTPFGGIVAIICILTLALLFFNNILTLIGKTQVTAVSSIIYNPNPDVFEVGYNKMMIAVKFDQDNFIQRPKMNITFEKRHYIKYDNGTYDQQKVPVPLEPCTVEHFQDLPNYNINWDDKFQLSGIDDYLCLQKGQNFKIGGTYENKDFYHIKFILKQCQNQTNPVESWKPVCDTPENINKTTEDVRIKFLLSNTLLNPESTQASIQTFVDTLVFNVQPQKMYTTANIMLNEQKVRTDESVTLFKDIQETTFVSFKQGEFKQQFSVGNFTKYSEIFFLRSNFSTTVKRTFLKIDQVISYMGGFCQIFLLVSAIIVSQFNEYVYNIELANKLYDFDIQDKSKNPYKPLAKNNTSSSFRLCVKQNISSNTPAKFLTEGDCTSKNNQIQNLRFNQMQDSPHKLKGRNSLQQKNEIQDQNNDNKNTNYLTKKTILKEENENREQQFYFQQNQTKQESQTILNLHKEEDNYSTQRLDSIRPICFQTNNSKVIQYSKFSSQREIPLINLDKNGSSQVNYAQQLKNCQHQLDHQLYDQDQHQEIDIEKINIEVNKQQPYQIRLEKPSSKYNLNTISSVQRGSLFDVQSDGIINTKFDEQEQHFTQVYGHSQNIKMKQEKVSNDNKQFLEQELKYIVQRDRSLWLNIKYFINKITCGKFYNTNEVILLNKAIEMVKQDLDIFNILDRQKEIEKFKKLFLTPDQQVLFNFFPKPLIKANKDEVILTRYSLKKDDKQKSIDLTKLKRNQTKKLNLNIKNLAVLSKAVMKFKQNLSGQKISDYQALFNCYEKIMQQNSSEVEKIVNKKLIEQLGNEMKTIFEVAYMMKNKSHEKDQICSFNRTIQQVAPSQHNIFNPSIFKNINIQQQNASSVNESIPESSDCQQHQDLNQIYKENNVPNACETSIDKEKQNQQEFQKNQEDKKNIEEEVVEENMDNLILFEQVEHDPNQDNESHSTEKEIENKKSNQQ</sequence>
<keyword evidence="2 3" id="KW-0812">Transmembrane</keyword>
<keyword evidence="4" id="KW-1185">Reference proteome</keyword>
<dbReference type="eggNOG" id="ENOG502SJ6P">
    <property type="taxonomic scope" value="Eukaryota"/>
</dbReference>
<organism evidence="3 4">
    <name type="scientific">Tetrahymena thermophila (strain SB210)</name>
    <dbReference type="NCBI Taxonomy" id="312017"/>
    <lineage>
        <taxon>Eukaryota</taxon>
        <taxon>Sar</taxon>
        <taxon>Alveolata</taxon>
        <taxon>Ciliophora</taxon>
        <taxon>Intramacronucleata</taxon>
        <taxon>Oligohymenophorea</taxon>
        <taxon>Hymenostomatida</taxon>
        <taxon>Tetrahymenina</taxon>
        <taxon>Tetrahymenidae</taxon>
        <taxon>Tetrahymena</taxon>
    </lineage>
</organism>
<dbReference type="FunCoup" id="Q22SG7">
    <property type="interactions" value="57"/>
</dbReference>
<dbReference type="GeneID" id="7832607"/>
<dbReference type="EMBL" id="GG662845">
    <property type="protein sequence ID" value="EAR87805.2"/>
    <property type="molecule type" value="Genomic_DNA"/>
</dbReference>
<evidence type="ECO:0000313" key="4">
    <source>
        <dbReference type="Proteomes" id="UP000009168"/>
    </source>
</evidence>
<keyword evidence="2" id="KW-1133">Transmembrane helix</keyword>
<dbReference type="HOGENOM" id="CLU_007792_0_0_1"/>
<dbReference type="InParanoid" id="Q22SG7"/>
<gene>
    <name evidence="3" type="ORF">TTHERM_00002690</name>
</gene>
<feature type="transmembrane region" description="Helical" evidence="2">
    <location>
        <begin position="325"/>
        <end position="344"/>
    </location>
</feature>
<protein>
    <submittedName>
        <fullName evidence="3">Transmembrane protein, putative</fullName>
    </submittedName>
</protein>
<accession>Q22SG7</accession>
<name>Q22SG7_TETTS</name>
<feature type="transmembrane region" description="Helical" evidence="2">
    <location>
        <begin position="32"/>
        <end position="51"/>
    </location>
</feature>
<evidence type="ECO:0000256" key="2">
    <source>
        <dbReference type="SAM" id="Phobius"/>
    </source>
</evidence>
<dbReference type="GO" id="GO:0007131">
    <property type="term" value="P:reciprocal meiotic recombination"/>
    <property type="evidence" value="ECO:0007669"/>
    <property type="project" value="TreeGrafter"/>
</dbReference>
<dbReference type="RefSeq" id="XP_001008050.2">
    <property type="nucleotide sequence ID" value="XM_001008050.2"/>
</dbReference>
<dbReference type="Proteomes" id="UP000009168">
    <property type="component" value="Unassembled WGS sequence"/>
</dbReference>
<dbReference type="PANTHER" id="PTHR31398:SF0">
    <property type="entry name" value="MEIOTIC NUCLEAR DIVISION PROTEIN 1 HOMOLOG"/>
    <property type="match status" value="1"/>
</dbReference>
<proteinExistence type="predicted"/>
<dbReference type="KEGG" id="tet:TTHERM_00002690"/>
<keyword evidence="2" id="KW-0472">Membrane</keyword>
<feature type="compositionally biased region" description="Basic and acidic residues" evidence="1">
    <location>
        <begin position="961"/>
        <end position="987"/>
    </location>
</feature>
<dbReference type="PANTHER" id="PTHR31398">
    <property type="entry name" value="MEIOTIC NUCLEAR DIVISION PROTEIN 1 HOMOLOG"/>
    <property type="match status" value="1"/>
</dbReference>
<evidence type="ECO:0000313" key="3">
    <source>
        <dbReference type="EMBL" id="EAR87805.2"/>
    </source>
</evidence>